<dbReference type="PROSITE" id="PS51782">
    <property type="entry name" value="LYSM"/>
    <property type="match status" value="2"/>
</dbReference>
<evidence type="ECO:0000259" key="1">
    <source>
        <dbReference type="PROSITE" id="PS51782"/>
    </source>
</evidence>
<feature type="domain" description="LysM" evidence="1">
    <location>
        <begin position="45"/>
        <end position="98"/>
    </location>
</feature>
<proteinExistence type="predicted"/>
<dbReference type="InterPro" id="IPR036779">
    <property type="entry name" value="LysM_dom_sf"/>
</dbReference>
<protein>
    <recommendedName>
        <fullName evidence="1">LysM domain-containing protein</fullName>
    </recommendedName>
</protein>
<organism evidence="2">
    <name type="scientific">hydrocarbon metagenome</name>
    <dbReference type="NCBI Taxonomy" id="938273"/>
    <lineage>
        <taxon>unclassified sequences</taxon>
        <taxon>metagenomes</taxon>
        <taxon>ecological metagenomes</taxon>
    </lineage>
</organism>
<dbReference type="SMART" id="SM00257">
    <property type="entry name" value="LysM"/>
    <property type="match status" value="2"/>
</dbReference>
<accession>A0A0W8FRJ5</accession>
<dbReference type="CDD" id="cd00118">
    <property type="entry name" value="LysM"/>
    <property type="match status" value="1"/>
</dbReference>
<gene>
    <name evidence="2" type="ORF">ASZ90_006703</name>
</gene>
<sequence>MIKRYALVFVLIILSAVLVYLPAYAEEKSAQTTPKETAVPQKNLYTYKVKKGDLLSVIVRHIPGITEKDTSSNYELIKKLNPHIPNLNKLEAGQTLILPGKPVMEPEGKTEAKEKEIKSKKTVTTGTKSTHKIPSAKARYYKIKKGDGLMEIIRRELKVAEADIPQTIKIIKSLNPRIKNVNKIHPGTVIKLPGRTALARTTAKTKAYEQKVTETTTQAEKAAEVKEKKVMPPEVGFAVLKQIITQMNGSITTTGNYYLPFSKTGQVTIDCSKIPVIEFDDNTTIFLDLENRANNNLKKMISDNWANYYLVKTDKNDDVITILKKVVNATKNYSMIKSEKPLMIGAYPPVEVTVDWVIFSTLPKKTKSLKQGLRLINEGNLLLPKAIKNYSRKNGLIITEISPETGLVEKPDDVYSLPSVPVFPTTSARDFSYALVTTLGLNAEKDIDIQIFDTVKDGFNLSIKADVLVKNEDKKYIIYSQSLSPQFVNALKQAGNEIILVTDNDSPESMMETILHSLNISFTSGNFMFSGLEKKQAPYALNFNGTRIKTDKDLYVIDFDFDQELRGLMQEVWSANIAKY</sequence>
<reference evidence="2" key="1">
    <citation type="journal article" date="2015" name="Proc. Natl. Acad. Sci. U.S.A.">
        <title>Networks of energetic and metabolic interactions define dynamics in microbial communities.</title>
        <authorList>
            <person name="Embree M."/>
            <person name="Liu J.K."/>
            <person name="Al-Bassam M.M."/>
            <person name="Zengler K."/>
        </authorList>
    </citation>
    <scope>NUCLEOTIDE SEQUENCE</scope>
</reference>
<name>A0A0W8FRJ5_9ZZZZ</name>
<dbReference type="EMBL" id="LNQE01000903">
    <property type="protein sequence ID" value="KUG23499.1"/>
    <property type="molecule type" value="Genomic_DNA"/>
</dbReference>
<dbReference type="Pfam" id="PF01476">
    <property type="entry name" value="LysM"/>
    <property type="match status" value="2"/>
</dbReference>
<dbReference type="Gene3D" id="3.10.350.10">
    <property type="entry name" value="LysM domain"/>
    <property type="match status" value="2"/>
</dbReference>
<dbReference type="AlphaFoldDB" id="A0A0W8FRJ5"/>
<comment type="caution">
    <text evidence="2">The sequence shown here is derived from an EMBL/GenBank/DDBJ whole genome shotgun (WGS) entry which is preliminary data.</text>
</comment>
<dbReference type="InterPro" id="IPR018392">
    <property type="entry name" value="LysM"/>
</dbReference>
<evidence type="ECO:0000313" key="2">
    <source>
        <dbReference type="EMBL" id="KUG23499.1"/>
    </source>
</evidence>
<feature type="domain" description="LysM" evidence="1">
    <location>
        <begin position="139"/>
        <end position="192"/>
    </location>
</feature>